<reference evidence="4" key="1">
    <citation type="submission" date="2016-11" db="EMBL/GenBank/DDBJ databases">
        <title>Mesorhizobium oceanicum sp. nov., isolated from deep seawater in South China Sea.</title>
        <authorList>
            <person name="Fu G.-Y."/>
        </authorList>
    </citation>
    <scope>NUCLEOTIDE SEQUENCE [LARGE SCALE GENOMIC DNA]</scope>
    <source>
        <strain evidence="4">B7</strain>
    </source>
</reference>
<dbReference type="PANTHER" id="PTHR33376">
    <property type="match status" value="1"/>
</dbReference>
<gene>
    <name evidence="3" type="ORF">BSQ44_06595</name>
</gene>
<dbReference type="EMBL" id="CP018171">
    <property type="protein sequence ID" value="APH71073.1"/>
    <property type="molecule type" value="Genomic_DNA"/>
</dbReference>
<organism evidence="3 4">
    <name type="scientific">Aquibium oceanicum</name>
    <dbReference type="NCBI Taxonomy" id="1670800"/>
    <lineage>
        <taxon>Bacteria</taxon>
        <taxon>Pseudomonadati</taxon>
        <taxon>Pseudomonadota</taxon>
        <taxon>Alphaproteobacteria</taxon>
        <taxon>Hyphomicrobiales</taxon>
        <taxon>Phyllobacteriaceae</taxon>
        <taxon>Aquibium</taxon>
    </lineage>
</organism>
<protein>
    <recommendedName>
        <fullName evidence="5">C4-dicarboxylate ABC transporter substrate-binding protein</fullName>
    </recommendedName>
</protein>
<dbReference type="OrthoDB" id="6114763at2"/>
<dbReference type="NCBIfam" id="NF037995">
    <property type="entry name" value="TRAP_S1"/>
    <property type="match status" value="1"/>
</dbReference>
<dbReference type="Pfam" id="PF03480">
    <property type="entry name" value="DctP"/>
    <property type="match status" value="1"/>
</dbReference>
<dbReference type="KEGG" id="meso:BSQ44_06595"/>
<evidence type="ECO:0000256" key="1">
    <source>
        <dbReference type="ARBA" id="ARBA00022729"/>
    </source>
</evidence>
<evidence type="ECO:0000313" key="3">
    <source>
        <dbReference type="EMBL" id="APH71073.1"/>
    </source>
</evidence>
<evidence type="ECO:0000313" key="4">
    <source>
        <dbReference type="Proteomes" id="UP000182840"/>
    </source>
</evidence>
<dbReference type="Proteomes" id="UP000182840">
    <property type="component" value="Chromosome"/>
</dbReference>
<accession>A0A1L3SNU2</accession>
<dbReference type="Gene3D" id="3.40.190.170">
    <property type="entry name" value="Bacterial extracellular solute-binding protein, family 7"/>
    <property type="match status" value="1"/>
</dbReference>
<dbReference type="STRING" id="1670800.BSQ44_06595"/>
<dbReference type="CDD" id="cd13666">
    <property type="entry name" value="PBP2_TRAP_DctP_like_1"/>
    <property type="match status" value="1"/>
</dbReference>
<evidence type="ECO:0000256" key="2">
    <source>
        <dbReference type="SAM" id="SignalP"/>
    </source>
</evidence>
<keyword evidence="1 2" id="KW-0732">Signal</keyword>
<name>A0A1L3SNU2_9HYPH</name>
<dbReference type="RefSeq" id="WP_072602479.1">
    <property type="nucleotide sequence ID" value="NZ_CP018171.1"/>
</dbReference>
<dbReference type="PANTHER" id="PTHR33376:SF15">
    <property type="entry name" value="BLL6794 PROTEIN"/>
    <property type="match status" value="1"/>
</dbReference>
<feature type="chain" id="PRO_5013063597" description="C4-dicarboxylate ABC transporter substrate-binding protein" evidence="2">
    <location>
        <begin position="22"/>
        <end position="358"/>
    </location>
</feature>
<dbReference type="InterPro" id="IPR038404">
    <property type="entry name" value="TRAP_DctP_sf"/>
</dbReference>
<dbReference type="GO" id="GO:0055085">
    <property type="term" value="P:transmembrane transport"/>
    <property type="evidence" value="ECO:0007669"/>
    <property type="project" value="InterPro"/>
</dbReference>
<dbReference type="InterPro" id="IPR018389">
    <property type="entry name" value="DctP_fam"/>
</dbReference>
<evidence type="ECO:0008006" key="5">
    <source>
        <dbReference type="Google" id="ProtNLM"/>
    </source>
</evidence>
<sequence length="358" mass="39005">MNKLTGILLAGAIAFPTAAFSQETINLTVASSHPLVIPWVGMIKSHFMAETDRLLAEKGNYKIEWQEAFGGQLYKANATLTSVEEGITDIGWVFSFLEAAKLPLSQVSSYAPFATANPPVQLEVMSELLETNEAFRNEWEQYNLKVLGLTGTDSYDVYTKQPITGLKDLDGMKLSAPGVLANWLRGTGANAVDGALTTFYTDIQTGVSDGVLSLALGVLPAKLYEVAPYVTRVNIGVAYSGAVAINRDTWDGLPEEVQDAMVAAGKFYTEEHGKDLLERHEAAFKKMLEIGASQNPPVTMTEMSAEDRQAWVDGLPDIAGEWAADAESRGLPGREFLAAYMEGLRKRGETPARDWDKQ</sequence>
<keyword evidence="4" id="KW-1185">Reference proteome</keyword>
<proteinExistence type="predicted"/>
<feature type="signal peptide" evidence="2">
    <location>
        <begin position="1"/>
        <end position="21"/>
    </location>
</feature>
<dbReference type="AlphaFoldDB" id="A0A1L3SNU2"/>